<evidence type="ECO:0000256" key="4">
    <source>
        <dbReference type="ARBA" id="ARBA00022989"/>
    </source>
</evidence>
<evidence type="ECO:0000313" key="10">
    <source>
        <dbReference type="Proteomes" id="UP000001887"/>
    </source>
</evidence>
<name>D2R2V7_PIRSD</name>
<proteinExistence type="inferred from homology"/>
<dbReference type="HOGENOM" id="CLU_634434_0_0_0"/>
<dbReference type="eggNOG" id="COG0811">
    <property type="taxonomic scope" value="Bacteria"/>
</dbReference>
<dbReference type="GO" id="GO:0005886">
    <property type="term" value="C:plasma membrane"/>
    <property type="evidence" value="ECO:0007669"/>
    <property type="project" value="UniProtKB-SubCell"/>
</dbReference>
<comment type="similarity">
    <text evidence="6">Belongs to the exbB/tolQ family.</text>
</comment>
<keyword evidence="6" id="KW-0813">Transport</keyword>
<evidence type="ECO:0000259" key="8">
    <source>
        <dbReference type="Pfam" id="PF01618"/>
    </source>
</evidence>
<organism evidence="9 10">
    <name type="scientific">Pirellula staleyi (strain ATCC 27377 / DSM 6068 / ICPB 4128)</name>
    <name type="common">Pirella staleyi</name>
    <dbReference type="NCBI Taxonomy" id="530564"/>
    <lineage>
        <taxon>Bacteria</taxon>
        <taxon>Pseudomonadati</taxon>
        <taxon>Planctomycetota</taxon>
        <taxon>Planctomycetia</taxon>
        <taxon>Pirellulales</taxon>
        <taxon>Pirellulaceae</taxon>
        <taxon>Pirellula</taxon>
    </lineage>
</organism>
<evidence type="ECO:0000256" key="3">
    <source>
        <dbReference type="ARBA" id="ARBA00022692"/>
    </source>
</evidence>
<feature type="transmembrane region" description="Helical" evidence="7">
    <location>
        <begin position="205"/>
        <end position="227"/>
    </location>
</feature>
<dbReference type="KEGG" id="psl:Psta_4037"/>
<dbReference type="PANTHER" id="PTHR30625:SF11">
    <property type="entry name" value="MOTA_TOLQ_EXBB PROTON CHANNEL DOMAIN-CONTAINING PROTEIN"/>
    <property type="match status" value="1"/>
</dbReference>
<dbReference type="PANTHER" id="PTHR30625">
    <property type="entry name" value="PROTEIN TOLQ"/>
    <property type="match status" value="1"/>
</dbReference>
<reference evidence="9 10" key="1">
    <citation type="journal article" date="2009" name="Stand. Genomic Sci.">
        <title>Complete genome sequence of Pirellula staleyi type strain (ATCC 27377).</title>
        <authorList>
            <person name="Clum A."/>
            <person name="Tindall B.J."/>
            <person name="Sikorski J."/>
            <person name="Ivanova N."/>
            <person name="Mavrommatis K."/>
            <person name="Lucas S."/>
            <person name="Glavina del Rio T."/>
            <person name="Nolan M."/>
            <person name="Chen F."/>
            <person name="Tice H."/>
            <person name="Pitluck S."/>
            <person name="Cheng J.F."/>
            <person name="Chertkov O."/>
            <person name="Brettin T."/>
            <person name="Han C."/>
            <person name="Detter J.C."/>
            <person name="Kuske C."/>
            <person name="Bruce D."/>
            <person name="Goodwin L."/>
            <person name="Ovchinikova G."/>
            <person name="Pati A."/>
            <person name="Mikhailova N."/>
            <person name="Chen A."/>
            <person name="Palaniappan K."/>
            <person name="Land M."/>
            <person name="Hauser L."/>
            <person name="Chang Y.J."/>
            <person name="Jeffries C.D."/>
            <person name="Chain P."/>
            <person name="Rohde M."/>
            <person name="Goker M."/>
            <person name="Bristow J."/>
            <person name="Eisen J.A."/>
            <person name="Markowitz V."/>
            <person name="Hugenholtz P."/>
            <person name="Kyrpides N.C."/>
            <person name="Klenk H.P."/>
            <person name="Lapidus A."/>
        </authorList>
    </citation>
    <scope>NUCLEOTIDE SEQUENCE [LARGE SCALE GENOMIC DNA]</scope>
    <source>
        <strain evidence="10">ATCC 27377 / DSM 6068 / ICPB 4128</strain>
    </source>
</reference>
<evidence type="ECO:0000256" key="2">
    <source>
        <dbReference type="ARBA" id="ARBA00022475"/>
    </source>
</evidence>
<feature type="transmembrane region" description="Helical" evidence="7">
    <location>
        <begin position="163"/>
        <end position="185"/>
    </location>
</feature>
<evidence type="ECO:0000256" key="6">
    <source>
        <dbReference type="RuleBase" id="RU004057"/>
    </source>
</evidence>
<keyword evidence="3 7" id="KW-0812">Transmembrane</keyword>
<evidence type="ECO:0000256" key="5">
    <source>
        <dbReference type="ARBA" id="ARBA00023136"/>
    </source>
</evidence>
<dbReference type="AlphaFoldDB" id="D2R2V7"/>
<gene>
    <name evidence="9" type="ordered locus">Psta_4037</name>
</gene>
<dbReference type="EMBL" id="CP001848">
    <property type="protein sequence ID" value="ADB18690.1"/>
    <property type="molecule type" value="Genomic_DNA"/>
</dbReference>
<dbReference type="InterPro" id="IPR050790">
    <property type="entry name" value="ExbB/TolQ_transport"/>
</dbReference>
<evidence type="ECO:0000256" key="1">
    <source>
        <dbReference type="ARBA" id="ARBA00004651"/>
    </source>
</evidence>
<dbReference type="GO" id="GO:0017038">
    <property type="term" value="P:protein import"/>
    <property type="evidence" value="ECO:0007669"/>
    <property type="project" value="TreeGrafter"/>
</dbReference>
<feature type="transmembrane region" description="Helical" evidence="7">
    <location>
        <begin position="52"/>
        <end position="71"/>
    </location>
</feature>
<feature type="transmembrane region" description="Helical" evidence="7">
    <location>
        <begin position="21"/>
        <end position="40"/>
    </location>
</feature>
<dbReference type="OrthoDB" id="230181at2"/>
<evidence type="ECO:0000313" key="9">
    <source>
        <dbReference type="EMBL" id="ADB18690.1"/>
    </source>
</evidence>
<protein>
    <recommendedName>
        <fullName evidence="8">MotA/TolQ/ExbB proton channel domain-containing protein</fullName>
    </recommendedName>
</protein>
<dbReference type="Proteomes" id="UP000001887">
    <property type="component" value="Chromosome"/>
</dbReference>
<keyword evidence="4 7" id="KW-1133">Transmembrane helix</keyword>
<keyword evidence="10" id="KW-1185">Reference proteome</keyword>
<feature type="domain" description="MotA/TolQ/ExbB proton channel" evidence="8">
    <location>
        <begin position="119"/>
        <end position="235"/>
    </location>
</feature>
<keyword evidence="6" id="KW-0653">Protein transport</keyword>
<comment type="subcellular location">
    <subcellularLocation>
        <location evidence="1">Cell membrane</location>
        <topology evidence="1">Multi-pass membrane protein</topology>
    </subcellularLocation>
    <subcellularLocation>
        <location evidence="6">Membrane</location>
        <topology evidence="6">Multi-pass membrane protein</topology>
    </subcellularLocation>
</comment>
<accession>D2R2V7</accession>
<sequence precursor="true">MARNSASGNVLSTLGQLAWPLILGTGITVGFFGLVFGGPLEHPLILRYFAGHPVSMVETALFFIGLVALAMKGQEVLAQLGISSQIDLGETPKDAGPDVAVTLLDRVAAWPSRVRKSYLGRRLTEALETIERKNSVEGLDAELKYLADMDVGRQQDSYSLVRIVIWATPMLGFLGTVMGITQALGDLDPKALASDIETAMQGLLSGLYVAFDTTAVALSFSMGLMFLQFLLDRVEVQQLAEVDARVAEELLTRFETSSAGGDPQVAAVQRMATSVLQATQQLVQRQVEVWQQTVNAAHNQWSQLADSNSQQLTSALQTALSQSLEEHHKQLARVEQHAGEQLQRRWEQWQTVLSDNARLLHAQQQEMVRQGEVMQQVLRAAGEVTALEHALNSNLSALAGSRNFEETVMSLSAAIHLLSARLGHQPASSVDLKSPPAKGRAA</sequence>
<dbReference type="Pfam" id="PF01618">
    <property type="entry name" value="MotA_ExbB"/>
    <property type="match status" value="1"/>
</dbReference>
<evidence type="ECO:0000256" key="7">
    <source>
        <dbReference type="SAM" id="Phobius"/>
    </source>
</evidence>
<keyword evidence="5 7" id="KW-0472">Membrane</keyword>
<dbReference type="InterPro" id="IPR002898">
    <property type="entry name" value="MotA_ExbB_proton_chnl"/>
</dbReference>
<dbReference type="STRING" id="530564.Psta_4037"/>
<keyword evidence="2" id="KW-1003">Cell membrane</keyword>